<feature type="binding site" evidence="7">
    <location>
        <position position="39"/>
    </location>
    <ligand>
        <name>ATP</name>
        <dbReference type="ChEBI" id="CHEBI:30616"/>
    </ligand>
</feature>
<dbReference type="GO" id="GO:0005524">
    <property type="term" value="F:ATP binding"/>
    <property type="evidence" value="ECO:0007669"/>
    <property type="project" value="UniProtKB-UniRule"/>
</dbReference>
<dbReference type="Pfam" id="PF00069">
    <property type="entry name" value="Pkinase"/>
    <property type="match status" value="1"/>
</dbReference>
<evidence type="ECO:0000256" key="8">
    <source>
        <dbReference type="SAM" id="MobiDB-lite"/>
    </source>
</evidence>
<accession>A0A918GQK5</accession>
<evidence type="ECO:0000256" key="1">
    <source>
        <dbReference type="ARBA" id="ARBA00012513"/>
    </source>
</evidence>
<keyword evidence="11" id="KW-1185">Reference proteome</keyword>
<evidence type="ECO:0000256" key="5">
    <source>
        <dbReference type="ARBA" id="ARBA00022777"/>
    </source>
</evidence>
<proteinExistence type="predicted"/>
<dbReference type="EC" id="2.7.11.1" evidence="1"/>
<dbReference type="PROSITE" id="PS00108">
    <property type="entry name" value="PROTEIN_KINASE_ST"/>
    <property type="match status" value="1"/>
</dbReference>
<organism evidence="10 11">
    <name type="scientific">Actinokineospora fastidiosa</name>
    <dbReference type="NCBI Taxonomy" id="1816"/>
    <lineage>
        <taxon>Bacteria</taxon>
        <taxon>Bacillati</taxon>
        <taxon>Actinomycetota</taxon>
        <taxon>Actinomycetes</taxon>
        <taxon>Pseudonocardiales</taxon>
        <taxon>Pseudonocardiaceae</taxon>
        <taxon>Actinokineospora</taxon>
    </lineage>
</organism>
<dbReference type="Gene3D" id="1.10.510.10">
    <property type="entry name" value="Transferase(Phosphotransferase) domain 1"/>
    <property type="match status" value="1"/>
</dbReference>
<dbReference type="RefSeq" id="WP_189213679.1">
    <property type="nucleotide sequence ID" value="NZ_BMRB01000007.1"/>
</dbReference>
<keyword evidence="3" id="KW-0808">Transferase</keyword>
<gene>
    <name evidence="10" type="ORF">GCM10010171_56780</name>
</gene>
<keyword evidence="5 10" id="KW-0418">Kinase</keyword>
<keyword evidence="6 7" id="KW-0067">ATP-binding</keyword>
<dbReference type="EMBL" id="BMRB01000007">
    <property type="protein sequence ID" value="GGS54303.1"/>
    <property type="molecule type" value="Genomic_DNA"/>
</dbReference>
<evidence type="ECO:0000256" key="6">
    <source>
        <dbReference type="ARBA" id="ARBA00022840"/>
    </source>
</evidence>
<dbReference type="SUPFAM" id="SSF56112">
    <property type="entry name" value="Protein kinase-like (PK-like)"/>
    <property type="match status" value="1"/>
</dbReference>
<keyword evidence="4 7" id="KW-0547">Nucleotide-binding</keyword>
<dbReference type="AlphaFoldDB" id="A0A918GQK5"/>
<protein>
    <recommendedName>
        <fullName evidence="1">non-specific serine/threonine protein kinase</fullName>
        <ecNumber evidence="1">2.7.11.1</ecNumber>
    </recommendedName>
</protein>
<dbReference type="InterPro" id="IPR017441">
    <property type="entry name" value="Protein_kinase_ATP_BS"/>
</dbReference>
<dbReference type="InterPro" id="IPR008271">
    <property type="entry name" value="Ser/Thr_kinase_AS"/>
</dbReference>
<dbReference type="PROSITE" id="PS50011">
    <property type="entry name" value="PROTEIN_KINASE_DOM"/>
    <property type="match status" value="1"/>
</dbReference>
<dbReference type="CDD" id="cd14014">
    <property type="entry name" value="STKc_PknB_like"/>
    <property type="match status" value="1"/>
</dbReference>
<reference evidence="10" key="1">
    <citation type="journal article" date="2014" name="Int. J. Syst. Evol. Microbiol.">
        <title>Complete genome sequence of Corynebacterium casei LMG S-19264T (=DSM 44701T), isolated from a smear-ripened cheese.</title>
        <authorList>
            <consortium name="US DOE Joint Genome Institute (JGI-PGF)"/>
            <person name="Walter F."/>
            <person name="Albersmeier A."/>
            <person name="Kalinowski J."/>
            <person name="Ruckert C."/>
        </authorList>
    </citation>
    <scope>NUCLEOTIDE SEQUENCE</scope>
    <source>
        <strain evidence="10">JCM 3276</strain>
    </source>
</reference>
<dbReference type="PANTHER" id="PTHR43289:SF6">
    <property type="entry name" value="SERINE_THREONINE-PROTEIN KINASE NEKL-3"/>
    <property type="match status" value="1"/>
</dbReference>
<name>A0A918GQK5_9PSEU</name>
<evidence type="ECO:0000256" key="3">
    <source>
        <dbReference type="ARBA" id="ARBA00022679"/>
    </source>
</evidence>
<dbReference type="Proteomes" id="UP000660680">
    <property type="component" value="Unassembled WGS sequence"/>
</dbReference>
<comment type="caution">
    <text evidence="10">The sequence shown here is derived from an EMBL/GenBank/DDBJ whole genome shotgun (WGS) entry which is preliminary data.</text>
</comment>
<dbReference type="GO" id="GO:0004674">
    <property type="term" value="F:protein serine/threonine kinase activity"/>
    <property type="evidence" value="ECO:0007669"/>
    <property type="project" value="UniProtKB-KW"/>
</dbReference>
<feature type="region of interest" description="Disordered" evidence="8">
    <location>
        <begin position="272"/>
        <end position="346"/>
    </location>
</feature>
<evidence type="ECO:0000313" key="10">
    <source>
        <dbReference type="EMBL" id="GGS54303.1"/>
    </source>
</evidence>
<keyword evidence="2" id="KW-0723">Serine/threonine-protein kinase</keyword>
<feature type="compositionally biased region" description="Pro residues" evidence="8">
    <location>
        <begin position="330"/>
        <end position="345"/>
    </location>
</feature>
<dbReference type="PANTHER" id="PTHR43289">
    <property type="entry name" value="MITOGEN-ACTIVATED PROTEIN KINASE KINASE KINASE 20-RELATED"/>
    <property type="match status" value="1"/>
</dbReference>
<evidence type="ECO:0000259" key="9">
    <source>
        <dbReference type="PROSITE" id="PS50011"/>
    </source>
</evidence>
<evidence type="ECO:0000256" key="2">
    <source>
        <dbReference type="ARBA" id="ARBA00022527"/>
    </source>
</evidence>
<evidence type="ECO:0000313" key="11">
    <source>
        <dbReference type="Proteomes" id="UP000660680"/>
    </source>
</evidence>
<dbReference type="SMART" id="SM00220">
    <property type="entry name" value="S_TKc"/>
    <property type="match status" value="1"/>
</dbReference>
<feature type="domain" description="Protein kinase" evidence="9">
    <location>
        <begin position="10"/>
        <end position="266"/>
    </location>
</feature>
<dbReference type="PROSITE" id="PS00107">
    <property type="entry name" value="PROTEIN_KINASE_ATP"/>
    <property type="match status" value="1"/>
</dbReference>
<evidence type="ECO:0000256" key="4">
    <source>
        <dbReference type="ARBA" id="ARBA00022741"/>
    </source>
</evidence>
<reference evidence="10" key="2">
    <citation type="submission" date="2020-09" db="EMBL/GenBank/DDBJ databases">
        <authorList>
            <person name="Sun Q."/>
            <person name="Ohkuma M."/>
        </authorList>
    </citation>
    <scope>NUCLEOTIDE SEQUENCE</scope>
    <source>
        <strain evidence="10">JCM 3276</strain>
    </source>
</reference>
<dbReference type="PRINTS" id="PR01217">
    <property type="entry name" value="PRICHEXTENSN"/>
</dbReference>
<dbReference type="InterPro" id="IPR000719">
    <property type="entry name" value="Prot_kinase_dom"/>
</dbReference>
<evidence type="ECO:0000256" key="7">
    <source>
        <dbReference type="PROSITE-ProRule" id="PRU10141"/>
    </source>
</evidence>
<feature type="compositionally biased region" description="Pro residues" evidence="8">
    <location>
        <begin position="295"/>
        <end position="307"/>
    </location>
</feature>
<dbReference type="InterPro" id="IPR011009">
    <property type="entry name" value="Kinase-like_dom_sf"/>
</dbReference>
<sequence length="473" mass="50464">MNPPPEIDGMEFIRELGRGGFAAVYLYREKEPYREVAVKVFFDAGMRAEVLHEANTMAALEKNDNIAHINKVTYAKDGSVCLVMKYFDRGNYATRVANHPLSVREVADVGVAMADAVAFAHRNEFLHCDIKPANILISDAGKPKLADFGIARPAWQATTTATTATLAYSPPWAAPEVIERGEFSPLSDVFALAATLWHLLVGHSPFELRGEEYDPEKVSGRVLAGHAPPTGRADVPSALENLLARALHPDPARRPPSAAEFGRQLASIHVGPVPAPPTYAPARSPRSSVGAPDTSPRPLPGLAPPTSRPHWQPETRQPPRPAHTALRPVSPLPEPKPEPPAPPPRRAALVVGGAGLLAAIVIGAVVLLPGDEDPAPPTTTQGPRDPDAGLAVPPGKPTVKAIRTGDKVRFTWTYSAAAATDTFAWRTSEPERGGVVDNPELSLAATGELCLQVKVQRVDGSNAIVDWSEPACA</sequence>